<sequence>MKTTILERDNDTRKLKVRFEQDDVVHDRFVNGCYKGNTFDKAATDARIADVARGVAYKIGVGVVTNVVEQPMPEPLEAPAEPVAPTED</sequence>
<accession>A0ABW4TY33</accession>
<gene>
    <name evidence="1" type="ORF">ACFSGX_03845</name>
</gene>
<keyword evidence="2" id="KW-1185">Reference proteome</keyword>
<evidence type="ECO:0000313" key="2">
    <source>
        <dbReference type="Proteomes" id="UP001597400"/>
    </source>
</evidence>
<dbReference type="Proteomes" id="UP001597400">
    <property type="component" value="Unassembled WGS sequence"/>
</dbReference>
<reference evidence="2" key="1">
    <citation type="journal article" date="2019" name="Int. J. Syst. Evol. Microbiol.">
        <title>The Global Catalogue of Microorganisms (GCM) 10K type strain sequencing project: providing services to taxonomists for standard genome sequencing and annotation.</title>
        <authorList>
            <consortium name="The Broad Institute Genomics Platform"/>
            <consortium name="The Broad Institute Genome Sequencing Center for Infectious Disease"/>
            <person name="Wu L."/>
            <person name="Ma J."/>
        </authorList>
    </citation>
    <scope>NUCLEOTIDE SEQUENCE [LARGE SCALE GENOMIC DNA]</scope>
    <source>
        <strain evidence="2">CGMCC 1.12702</strain>
    </source>
</reference>
<evidence type="ECO:0008006" key="3">
    <source>
        <dbReference type="Google" id="ProtNLM"/>
    </source>
</evidence>
<protein>
    <recommendedName>
        <fullName evidence="3">Phage protein</fullName>
    </recommendedName>
</protein>
<dbReference type="EMBL" id="JBHUGS010000001">
    <property type="protein sequence ID" value="MFD1949901.1"/>
    <property type="molecule type" value="Genomic_DNA"/>
</dbReference>
<proteinExistence type="predicted"/>
<name>A0ABW4TY33_9SPHN</name>
<comment type="caution">
    <text evidence="1">The sequence shown here is derived from an EMBL/GenBank/DDBJ whole genome shotgun (WGS) entry which is preliminary data.</text>
</comment>
<dbReference type="RefSeq" id="WP_380927608.1">
    <property type="nucleotide sequence ID" value="NZ_JBHUGS010000001.1"/>
</dbReference>
<evidence type="ECO:0000313" key="1">
    <source>
        <dbReference type="EMBL" id="MFD1949901.1"/>
    </source>
</evidence>
<organism evidence="1 2">
    <name type="scientific">Sphingomonas arantia</name>
    <dbReference type="NCBI Taxonomy" id="1460676"/>
    <lineage>
        <taxon>Bacteria</taxon>
        <taxon>Pseudomonadati</taxon>
        <taxon>Pseudomonadota</taxon>
        <taxon>Alphaproteobacteria</taxon>
        <taxon>Sphingomonadales</taxon>
        <taxon>Sphingomonadaceae</taxon>
        <taxon>Sphingomonas</taxon>
    </lineage>
</organism>